<feature type="disulfide bond" evidence="5">
    <location>
        <begin position="104"/>
        <end position="114"/>
    </location>
</feature>
<evidence type="ECO:0000256" key="5">
    <source>
        <dbReference type="PROSITE-ProRule" id="PRU00076"/>
    </source>
</evidence>
<proteinExistence type="predicted"/>
<feature type="non-terminal residue" evidence="7">
    <location>
        <position position="1"/>
    </location>
</feature>
<keyword evidence="8" id="KW-1185">Reference proteome</keyword>
<dbReference type="InterPro" id="IPR051022">
    <property type="entry name" value="Notch_Cell-Fate_Det"/>
</dbReference>
<dbReference type="Gene3D" id="2.10.25.10">
    <property type="entry name" value="Laminin"/>
    <property type="match status" value="2"/>
</dbReference>
<keyword evidence="2" id="KW-0732">Signal</keyword>
<reference evidence="7 8" key="1">
    <citation type="submission" date="2024-11" db="EMBL/GenBank/DDBJ databases">
        <title>Chromosome-level genome assembly of the freshwater bivalve Anodonta woodiana.</title>
        <authorList>
            <person name="Chen X."/>
        </authorList>
    </citation>
    <scope>NUCLEOTIDE SEQUENCE [LARGE SCALE GENOMIC DNA]</scope>
    <source>
        <strain evidence="7">MN2024</strain>
        <tissue evidence="7">Gills</tissue>
    </source>
</reference>
<dbReference type="PROSITE" id="PS00010">
    <property type="entry name" value="ASX_HYDROXYL"/>
    <property type="match status" value="1"/>
</dbReference>
<dbReference type="PROSITE" id="PS50026">
    <property type="entry name" value="EGF_3"/>
    <property type="match status" value="1"/>
</dbReference>
<dbReference type="PANTHER" id="PTHR24049:SF22">
    <property type="entry name" value="DROSOPHILA CRUMBS HOMOLOG"/>
    <property type="match status" value="1"/>
</dbReference>
<dbReference type="InterPro" id="IPR000152">
    <property type="entry name" value="EGF-type_Asp/Asn_hydroxyl_site"/>
</dbReference>
<dbReference type="AlphaFoldDB" id="A0ABD3UGE9"/>
<feature type="non-terminal residue" evidence="7">
    <location>
        <position position="127"/>
    </location>
</feature>
<comment type="caution">
    <text evidence="5">Lacks conserved residue(s) required for the propagation of feature annotation.</text>
</comment>
<evidence type="ECO:0000313" key="7">
    <source>
        <dbReference type="EMBL" id="KAL3848594.1"/>
    </source>
</evidence>
<dbReference type="PANTHER" id="PTHR24049">
    <property type="entry name" value="CRUMBS FAMILY MEMBER"/>
    <property type="match status" value="1"/>
</dbReference>
<feature type="domain" description="EGF-like" evidence="6">
    <location>
        <begin position="100"/>
        <end position="127"/>
    </location>
</feature>
<organism evidence="7 8">
    <name type="scientific">Sinanodonta woodiana</name>
    <name type="common">Chinese pond mussel</name>
    <name type="synonym">Anodonta woodiana</name>
    <dbReference type="NCBI Taxonomy" id="1069815"/>
    <lineage>
        <taxon>Eukaryota</taxon>
        <taxon>Metazoa</taxon>
        <taxon>Spiralia</taxon>
        <taxon>Lophotrochozoa</taxon>
        <taxon>Mollusca</taxon>
        <taxon>Bivalvia</taxon>
        <taxon>Autobranchia</taxon>
        <taxon>Heteroconchia</taxon>
        <taxon>Palaeoheterodonta</taxon>
        <taxon>Unionida</taxon>
        <taxon>Unionoidea</taxon>
        <taxon>Unionidae</taxon>
        <taxon>Unioninae</taxon>
        <taxon>Sinanodonta</taxon>
    </lineage>
</organism>
<name>A0ABD3UGE9_SINWO</name>
<dbReference type="InterPro" id="IPR000742">
    <property type="entry name" value="EGF"/>
</dbReference>
<dbReference type="PROSITE" id="PS01187">
    <property type="entry name" value="EGF_CA"/>
    <property type="match status" value="1"/>
</dbReference>
<dbReference type="SUPFAM" id="SSF57196">
    <property type="entry name" value="EGF/Laminin"/>
    <property type="match status" value="1"/>
</dbReference>
<dbReference type="Proteomes" id="UP001634394">
    <property type="component" value="Unassembled WGS sequence"/>
</dbReference>
<dbReference type="EMBL" id="JBJQND010000016">
    <property type="protein sequence ID" value="KAL3848594.1"/>
    <property type="molecule type" value="Genomic_DNA"/>
</dbReference>
<keyword evidence="1 5" id="KW-0245">EGF-like domain</keyword>
<evidence type="ECO:0000259" key="6">
    <source>
        <dbReference type="PROSITE" id="PS50026"/>
    </source>
</evidence>
<keyword evidence="4 5" id="KW-1015">Disulfide bond</keyword>
<keyword evidence="3" id="KW-0677">Repeat</keyword>
<evidence type="ECO:0000256" key="1">
    <source>
        <dbReference type="ARBA" id="ARBA00022536"/>
    </source>
</evidence>
<evidence type="ECO:0000256" key="4">
    <source>
        <dbReference type="ARBA" id="ARBA00023157"/>
    </source>
</evidence>
<sequence length="127" mass="13972">IHYSCRCCKNYRGDYCQLNCSKDICIDTDACSSIVCQNGGVCGLLLSFNSTNNYTKDQSNVADDEDSYNIDIVDNMKEANGSSYGCLCPAGTTGTYCERDIDDCDPNPCNNGVCRDKRNGYQCFCIP</sequence>
<evidence type="ECO:0000313" key="8">
    <source>
        <dbReference type="Proteomes" id="UP001634394"/>
    </source>
</evidence>
<protein>
    <recommendedName>
        <fullName evidence="6">EGF-like domain-containing protein</fullName>
    </recommendedName>
</protein>
<accession>A0ABD3UGE9</accession>
<evidence type="ECO:0000256" key="2">
    <source>
        <dbReference type="ARBA" id="ARBA00022729"/>
    </source>
</evidence>
<evidence type="ECO:0000256" key="3">
    <source>
        <dbReference type="ARBA" id="ARBA00022737"/>
    </source>
</evidence>
<gene>
    <name evidence="7" type="ORF">ACJMK2_019443</name>
</gene>
<dbReference type="InterPro" id="IPR018097">
    <property type="entry name" value="EGF_Ca-bd_CS"/>
</dbReference>
<comment type="caution">
    <text evidence="7">The sequence shown here is derived from an EMBL/GenBank/DDBJ whole genome shotgun (WGS) entry which is preliminary data.</text>
</comment>
<dbReference type="PROSITE" id="PS00022">
    <property type="entry name" value="EGF_1"/>
    <property type="match status" value="1"/>
</dbReference>
<dbReference type="Pfam" id="PF00008">
    <property type="entry name" value="EGF"/>
    <property type="match status" value="1"/>
</dbReference>